<dbReference type="EMBL" id="WJXW01000003">
    <property type="protein sequence ID" value="KAF9738253.1"/>
    <property type="molecule type" value="Genomic_DNA"/>
</dbReference>
<evidence type="ECO:0000313" key="2">
    <source>
        <dbReference type="Proteomes" id="UP000756921"/>
    </source>
</evidence>
<comment type="caution">
    <text evidence="1">The sequence shown here is derived from an EMBL/GenBank/DDBJ whole genome shotgun (WGS) entry which is preliminary data.</text>
</comment>
<protein>
    <submittedName>
        <fullName evidence="1">Uncharacterized protein</fullName>
    </submittedName>
</protein>
<evidence type="ECO:0000313" key="1">
    <source>
        <dbReference type="EMBL" id="KAF9738253.1"/>
    </source>
</evidence>
<accession>A0A9P6GND1</accession>
<dbReference type="AlphaFoldDB" id="A0A9P6GND1"/>
<name>A0A9P6GND1_9PLEO</name>
<sequence>MFATCAIGDALKGTFRLVKDLKPDSMIMAARF</sequence>
<organism evidence="1 2">
    <name type="scientific">Paraphaeosphaeria minitans</name>
    <dbReference type="NCBI Taxonomy" id="565426"/>
    <lineage>
        <taxon>Eukaryota</taxon>
        <taxon>Fungi</taxon>
        <taxon>Dikarya</taxon>
        <taxon>Ascomycota</taxon>
        <taxon>Pezizomycotina</taxon>
        <taxon>Dothideomycetes</taxon>
        <taxon>Pleosporomycetidae</taxon>
        <taxon>Pleosporales</taxon>
        <taxon>Massarineae</taxon>
        <taxon>Didymosphaeriaceae</taxon>
        <taxon>Paraphaeosphaeria</taxon>
    </lineage>
</organism>
<dbReference type="Proteomes" id="UP000756921">
    <property type="component" value="Unassembled WGS sequence"/>
</dbReference>
<reference evidence="1" key="1">
    <citation type="journal article" date="2020" name="Mol. Plant Microbe Interact.">
        <title>Genome Sequence of the Biocontrol Agent Coniothyrium minitans strain Conio (IMI 134523).</title>
        <authorList>
            <person name="Patel D."/>
            <person name="Shittu T.A."/>
            <person name="Baroncelli R."/>
            <person name="Muthumeenakshi S."/>
            <person name="Osborne T.H."/>
            <person name="Janganan T.K."/>
            <person name="Sreenivasaprasad S."/>
        </authorList>
    </citation>
    <scope>NUCLEOTIDE SEQUENCE</scope>
    <source>
        <strain evidence="1">Conio</strain>
    </source>
</reference>
<keyword evidence="2" id="KW-1185">Reference proteome</keyword>
<proteinExistence type="predicted"/>
<gene>
    <name evidence="1" type="ORF">PMIN01_03536</name>
</gene>